<reference evidence="4" key="1">
    <citation type="submission" date="2014-04" db="EMBL/GenBank/DDBJ databases">
        <title>Evolutionary Origins and Diversification of the Mycorrhizal Mutualists.</title>
        <authorList>
            <consortium name="DOE Joint Genome Institute"/>
            <consortium name="Mycorrhizal Genomics Consortium"/>
            <person name="Kohler A."/>
            <person name="Kuo A."/>
            <person name="Nagy L.G."/>
            <person name="Floudas D."/>
            <person name="Copeland A."/>
            <person name="Barry K.W."/>
            <person name="Cichocki N."/>
            <person name="Veneault-Fourrey C."/>
            <person name="LaButti K."/>
            <person name="Lindquist E.A."/>
            <person name="Lipzen A."/>
            <person name="Lundell T."/>
            <person name="Morin E."/>
            <person name="Murat C."/>
            <person name="Riley R."/>
            <person name="Ohm R."/>
            <person name="Sun H."/>
            <person name="Tunlid A."/>
            <person name="Henrissat B."/>
            <person name="Grigoriev I.V."/>
            <person name="Hibbett D.S."/>
            <person name="Martin F."/>
        </authorList>
    </citation>
    <scope>NUCLEOTIDE SEQUENCE [LARGE SCALE GENOMIC DNA]</scope>
    <source>
        <strain evidence="4">FD-334 SS-4</strain>
    </source>
</reference>
<gene>
    <name evidence="3" type="ORF">HYPSUDRAFT_206688</name>
</gene>
<dbReference type="EMBL" id="KN817613">
    <property type="protein sequence ID" value="KJA16894.1"/>
    <property type="molecule type" value="Genomic_DNA"/>
</dbReference>
<organism evidence="3 4">
    <name type="scientific">Hypholoma sublateritium (strain FD-334 SS-4)</name>
    <dbReference type="NCBI Taxonomy" id="945553"/>
    <lineage>
        <taxon>Eukaryota</taxon>
        <taxon>Fungi</taxon>
        <taxon>Dikarya</taxon>
        <taxon>Basidiomycota</taxon>
        <taxon>Agaricomycotina</taxon>
        <taxon>Agaricomycetes</taxon>
        <taxon>Agaricomycetidae</taxon>
        <taxon>Agaricales</taxon>
        <taxon>Agaricineae</taxon>
        <taxon>Strophariaceae</taxon>
        <taxon>Hypholoma</taxon>
    </lineage>
</organism>
<feature type="compositionally biased region" description="Basic and acidic residues" evidence="1">
    <location>
        <begin position="170"/>
        <end position="185"/>
    </location>
</feature>
<dbReference type="Pfam" id="PF15377">
    <property type="entry name" value="DUF4604"/>
    <property type="match status" value="1"/>
</dbReference>
<accession>A0A0D2NCS4</accession>
<feature type="compositionally biased region" description="Low complexity" evidence="1">
    <location>
        <begin position="118"/>
        <end position="134"/>
    </location>
</feature>
<feature type="compositionally biased region" description="Low complexity" evidence="1">
    <location>
        <begin position="197"/>
        <end position="206"/>
    </location>
</feature>
<dbReference type="OrthoDB" id="2553298at2759"/>
<feature type="compositionally biased region" description="Acidic residues" evidence="1">
    <location>
        <begin position="36"/>
        <end position="46"/>
    </location>
</feature>
<dbReference type="Proteomes" id="UP000054270">
    <property type="component" value="Unassembled WGS sequence"/>
</dbReference>
<dbReference type="InterPro" id="IPR027911">
    <property type="entry name" value="DUF4604"/>
</dbReference>
<dbReference type="OMA" id="MSKEPTR"/>
<proteinExistence type="predicted"/>
<dbReference type="AlphaFoldDB" id="A0A0D2NCS4"/>
<evidence type="ECO:0000313" key="4">
    <source>
        <dbReference type="Proteomes" id="UP000054270"/>
    </source>
</evidence>
<evidence type="ECO:0000313" key="3">
    <source>
        <dbReference type="EMBL" id="KJA16894.1"/>
    </source>
</evidence>
<feature type="compositionally biased region" description="Basic and acidic residues" evidence="1">
    <location>
        <begin position="89"/>
        <end position="107"/>
    </location>
</feature>
<feature type="domain" description="DUF4604" evidence="2">
    <location>
        <begin position="14"/>
        <end position="205"/>
    </location>
</feature>
<evidence type="ECO:0000256" key="1">
    <source>
        <dbReference type="SAM" id="MobiDB-lite"/>
    </source>
</evidence>
<feature type="region of interest" description="Disordered" evidence="1">
    <location>
        <begin position="29"/>
        <end position="206"/>
    </location>
</feature>
<keyword evidence="4" id="KW-1185">Reference proteome</keyword>
<sequence>MAPREPTRAQLSSKLAYQANVPAFLQKLQNRMNGVQDDDDDDDDAEFEHVGGGRAPIPRRPAIPERPADDQGSADEDFADEKPQVVVLREGKHLTEREAENVRRAEKGLAPLPEPTSGAPLADAAGAGAKDPVASSSKAGAQGLSFSSSSKGGVSKPFKSNKRKAVGQLDELKAQIDSKAKDKSAKNSSKKAKKTSKTLLSFGDDA</sequence>
<protein>
    <recommendedName>
        <fullName evidence="2">DUF4604 domain-containing protein</fullName>
    </recommendedName>
</protein>
<name>A0A0D2NCS4_HYPSF</name>
<feature type="compositionally biased region" description="Low complexity" evidence="1">
    <location>
        <begin position="145"/>
        <end position="158"/>
    </location>
</feature>
<evidence type="ECO:0000259" key="2">
    <source>
        <dbReference type="Pfam" id="PF15377"/>
    </source>
</evidence>